<dbReference type="Gene3D" id="3.60.10.10">
    <property type="entry name" value="Endonuclease/exonuclease/phosphatase"/>
    <property type="match status" value="1"/>
</dbReference>
<sequence length="115" mass="13257">MTCSRAHALESSKSSSIWLRLNSHCLTKFICAVYLSPNSSNYSKFFDYLTCKVDQVLFLCPFAEISILGDFNVHHHLWLSSSFTDHPGEPAFNFAILHDLEQLLQHPSWRFTQHP</sequence>
<dbReference type="InterPro" id="IPR036691">
    <property type="entry name" value="Endo/exonu/phosph_ase_sf"/>
</dbReference>
<organism evidence="1 2">
    <name type="scientific">Portunus trituberculatus</name>
    <name type="common">Swimming crab</name>
    <name type="synonym">Neptunus trituberculatus</name>
    <dbReference type="NCBI Taxonomy" id="210409"/>
    <lineage>
        <taxon>Eukaryota</taxon>
        <taxon>Metazoa</taxon>
        <taxon>Ecdysozoa</taxon>
        <taxon>Arthropoda</taxon>
        <taxon>Crustacea</taxon>
        <taxon>Multicrustacea</taxon>
        <taxon>Malacostraca</taxon>
        <taxon>Eumalacostraca</taxon>
        <taxon>Eucarida</taxon>
        <taxon>Decapoda</taxon>
        <taxon>Pleocyemata</taxon>
        <taxon>Brachyura</taxon>
        <taxon>Eubrachyura</taxon>
        <taxon>Portunoidea</taxon>
        <taxon>Portunidae</taxon>
        <taxon>Portuninae</taxon>
        <taxon>Portunus</taxon>
    </lineage>
</organism>
<protein>
    <recommendedName>
        <fullName evidence="3">Endonuclease/exonuclease/phosphatase domain-containing protein</fullName>
    </recommendedName>
</protein>
<dbReference type="SUPFAM" id="SSF56219">
    <property type="entry name" value="DNase I-like"/>
    <property type="match status" value="1"/>
</dbReference>
<gene>
    <name evidence="1" type="ORF">E2C01_001356</name>
</gene>
<dbReference type="EMBL" id="VSRR010000043">
    <property type="protein sequence ID" value="MPC08764.1"/>
    <property type="molecule type" value="Genomic_DNA"/>
</dbReference>
<comment type="caution">
    <text evidence="1">The sequence shown here is derived from an EMBL/GenBank/DDBJ whole genome shotgun (WGS) entry which is preliminary data.</text>
</comment>
<dbReference type="Proteomes" id="UP000324222">
    <property type="component" value="Unassembled WGS sequence"/>
</dbReference>
<evidence type="ECO:0008006" key="3">
    <source>
        <dbReference type="Google" id="ProtNLM"/>
    </source>
</evidence>
<reference evidence="1 2" key="1">
    <citation type="submission" date="2019-05" db="EMBL/GenBank/DDBJ databases">
        <title>Another draft genome of Portunus trituberculatus and its Hox gene families provides insights of decapod evolution.</title>
        <authorList>
            <person name="Jeong J.-H."/>
            <person name="Song I."/>
            <person name="Kim S."/>
            <person name="Choi T."/>
            <person name="Kim D."/>
            <person name="Ryu S."/>
            <person name="Kim W."/>
        </authorList>
    </citation>
    <scope>NUCLEOTIDE SEQUENCE [LARGE SCALE GENOMIC DNA]</scope>
    <source>
        <tissue evidence="1">Muscle</tissue>
    </source>
</reference>
<accession>A0A5B7CJ71</accession>
<proteinExistence type="predicted"/>
<dbReference type="AlphaFoldDB" id="A0A5B7CJ71"/>
<keyword evidence="2" id="KW-1185">Reference proteome</keyword>
<evidence type="ECO:0000313" key="1">
    <source>
        <dbReference type="EMBL" id="MPC08764.1"/>
    </source>
</evidence>
<name>A0A5B7CJ71_PORTR</name>
<evidence type="ECO:0000313" key="2">
    <source>
        <dbReference type="Proteomes" id="UP000324222"/>
    </source>
</evidence>